<comment type="caution">
    <text evidence="2">The sequence shown here is derived from an EMBL/GenBank/DDBJ whole genome shotgun (WGS) entry which is preliminary data.</text>
</comment>
<keyword evidence="1" id="KW-1133">Transmembrane helix</keyword>
<dbReference type="AlphaFoldDB" id="A0A1E3JIM7"/>
<proteinExistence type="predicted"/>
<feature type="transmembrane region" description="Helical" evidence="1">
    <location>
        <begin position="60"/>
        <end position="78"/>
    </location>
</feature>
<keyword evidence="1" id="KW-0812">Transmembrane</keyword>
<name>A0A1E3JIM7_9TREE</name>
<protein>
    <submittedName>
        <fullName evidence="2">Uncharacterized protein</fullName>
    </submittedName>
</protein>
<dbReference type="EMBL" id="AWGH01000007">
    <property type="protein sequence ID" value="ODO00730.1"/>
    <property type="molecule type" value="Genomic_DNA"/>
</dbReference>
<sequence>MSTARPMITSPYQAQAQPMCSKRPLYTPRPPPGFKRKVWDIKTRFDVTFALSVMSPTEQLIIWSILLLCATSIMYYIFGNATVQLLYATTRWTYYVYGDEAAHPIIHGISRNVSARVWQLGQGGKAGRAPAAFAALSMGGKVVP</sequence>
<dbReference type="Proteomes" id="UP000094819">
    <property type="component" value="Unassembled WGS sequence"/>
</dbReference>
<evidence type="ECO:0000313" key="2">
    <source>
        <dbReference type="EMBL" id="ODO00730.1"/>
    </source>
</evidence>
<keyword evidence="3" id="KW-1185">Reference proteome</keyword>
<gene>
    <name evidence="2" type="ORF">L198_03056</name>
</gene>
<evidence type="ECO:0000256" key="1">
    <source>
        <dbReference type="SAM" id="Phobius"/>
    </source>
</evidence>
<keyword evidence="1" id="KW-0472">Membrane</keyword>
<dbReference type="RefSeq" id="XP_019032922.1">
    <property type="nucleotide sequence ID" value="XM_019175190.1"/>
</dbReference>
<reference evidence="2 3" key="1">
    <citation type="submission" date="2016-06" db="EMBL/GenBank/DDBJ databases">
        <title>Evolution of pathogenesis and genome organization in the Tremellales.</title>
        <authorList>
            <person name="Cuomo C."/>
            <person name="Litvintseva A."/>
            <person name="Heitman J."/>
            <person name="Chen Y."/>
            <person name="Sun S."/>
            <person name="Springer D."/>
            <person name="Dromer F."/>
            <person name="Young S."/>
            <person name="Zeng Q."/>
            <person name="Chapman S."/>
            <person name="Gujja S."/>
            <person name="Saif S."/>
            <person name="Birren B."/>
        </authorList>
    </citation>
    <scope>NUCLEOTIDE SEQUENCE [LARGE SCALE GENOMIC DNA]</scope>
    <source>
        <strain evidence="2 3">CBS 7118</strain>
    </source>
</reference>
<organism evidence="2 3">
    <name type="scientific">Cryptococcus wingfieldii CBS 7118</name>
    <dbReference type="NCBI Taxonomy" id="1295528"/>
    <lineage>
        <taxon>Eukaryota</taxon>
        <taxon>Fungi</taxon>
        <taxon>Dikarya</taxon>
        <taxon>Basidiomycota</taxon>
        <taxon>Agaricomycotina</taxon>
        <taxon>Tremellomycetes</taxon>
        <taxon>Tremellales</taxon>
        <taxon>Cryptococcaceae</taxon>
        <taxon>Cryptococcus</taxon>
    </lineage>
</organism>
<evidence type="ECO:0000313" key="3">
    <source>
        <dbReference type="Proteomes" id="UP000094819"/>
    </source>
</evidence>
<dbReference type="OrthoDB" id="10284050at2759"/>
<dbReference type="GeneID" id="30192269"/>
<accession>A0A1E3JIM7</accession>